<evidence type="ECO:0000256" key="16">
    <source>
        <dbReference type="SAM" id="MobiDB-lite"/>
    </source>
</evidence>
<dbReference type="InterPro" id="IPR035965">
    <property type="entry name" value="PAS-like_dom_sf"/>
</dbReference>
<evidence type="ECO:0000256" key="13">
    <source>
        <dbReference type="ARBA" id="ARBA00047899"/>
    </source>
</evidence>
<evidence type="ECO:0000256" key="9">
    <source>
        <dbReference type="ARBA" id="ARBA00022777"/>
    </source>
</evidence>
<accession>A0A7N0TDM9</accession>
<evidence type="ECO:0000313" key="20">
    <source>
        <dbReference type="EnsemblPlants" id="Kaladp0033s0113.1.v1.1"/>
    </source>
</evidence>
<dbReference type="InterPro" id="IPR011009">
    <property type="entry name" value="Kinase-like_dom_sf"/>
</dbReference>
<feature type="binding site" evidence="15">
    <location>
        <position position="602"/>
    </location>
    <ligand>
        <name>ATP</name>
        <dbReference type="ChEBI" id="CHEBI:30616"/>
    </ligand>
</feature>
<feature type="domain" description="Protein kinase" evidence="17">
    <location>
        <begin position="573"/>
        <end position="860"/>
    </location>
</feature>
<dbReference type="PROSITE" id="PS50113">
    <property type="entry name" value="PAC"/>
    <property type="match status" value="2"/>
</dbReference>
<keyword evidence="5" id="KW-0600">Photoreceptor protein</keyword>
<keyword evidence="8 15" id="KW-0547">Nucleotide-binding</keyword>
<evidence type="ECO:0000259" key="18">
    <source>
        <dbReference type="PROSITE" id="PS50112"/>
    </source>
</evidence>
<evidence type="ECO:0000256" key="6">
    <source>
        <dbReference type="ARBA" id="ARBA00022606"/>
    </source>
</evidence>
<feature type="region of interest" description="Disordered" evidence="16">
    <location>
        <begin position="65"/>
        <end position="111"/>
    </location>
</feature>
<name>A0A7N0TDM9_KALFE</name>
<dbReference type="EnsemblPlants" id="Kaladp0033s0113.1.v1.1">
    <property type="protein sequence ID" value="Kaladp0033s0113.1.v1.1"/>
    <property type="gene ID" value="Kaladp0033s0113.v1.1"/>
</dbReference>
<dbReference type="InterPro" id="IPR017441">
    <property type="entry name" value="Protein_kinase_ATP_BS"/>
</dbReference>
<proteinExistence type="inferred from homology"/>
<evidence type="ECO:0000256" key="14">
    <source>
        <dbReference type="ARBA" id="ARBA00048679"/>
    </source>
</evidence>
<keyword evidence="9" id="KW-0418">Kinase</keyword>
<dbReference type="Pfam" id="PF00069">
    <property type="entry name" value="Pkinase"/>
    <property type="match status" value="1"/>
</dbReference>
<dbReference type="GO" id="GO:0005524">
    <property type="term" value="F:ATP binding"/>
    <property type="evidence" value="ECO:0007669"/>
    <property type="project" value="UniProtKB-UniRule"/>
</dbReference>
<keyword evidence="10 15" id="KW-0067">ATP-binding</keyword>
<dbReference type="Pfam" id="PF13426">
    <property type="entry name" value="PAS_9"/>
    <property type="match status" value="2"/>
</dbReference>
<keyword evidence="12" id="KW-0675">Receptor</keyword>
<comment type="cofactor">
    <cofactor evidence="1">
        <name>FMN</name>
        <dbReference type="ChEBI" id="CHEBI:58210"/>
    </cofactor>
</comment>
<dbReference type="PANTHER" id="PTHR45637">
    <property type="entry name" value="FLIPPASE KINASE 1-RELATED"/>
    <property type="match status" value="1"/>
</dbReference>
<protein>
    <recommendedName>
        <fullName evidence="3">non-specific serine/threonine protein kinase</fullName>
        <ecNumber evidence="3">2.7.11.1</ecNumber>
    </recommendedName>
</protein>
<dbReference type="GO" id="GO:0009882">
    <property type="term" value="F:blue light photoreceptor activity"/>
    <property type="evidence" value="ECO:0007669"/>
    <property type="project" value="UniProtKB-ARBA"/>
</dbReference>
<keyword evidence="4" id="KW-0723">Serine/threonine-protein kinase</keyword>
<dbReference type="InterPro" id="IPR000719">
    <property type="entry name" value="Prot_kinase_dom"/>
</dbReference>
<dbReference type="PROSITE" id="PS50112">
    <property type="entry name" value="PAS"/>
    <property type="match status" value="2"/>
</dbReference>
<reference evidence="20" key="1">
    <citation type="submission" date="2021-01" db="UniProtKB">
        <authorList>
            <consortium name="EnsemblPlants"/>
        </authorList>
    </citation>
    <scope>IDENTIFICATION</scope>
</reference>
<dbReference type="PROSITE" id="PS00108">
    <property type="entry name" value="PROTEIN_KINASE_ST"/>
    <property type="match status" value="1"/>
</dbReference>
<dbReference type="SMART" id="SM00091">
    <property type="entry name" value="PAS"/>
    <property type="match status" value="2"/>
</dbReference>
<dbReference type="CDD" id="cd05574">
    <property type="entry name" value="STKc_phototropin_like"/>
    <property type="match status" value="1"/>
</dbReference>
<dbReference type="PROSITE" id="PS50011">
    <property type="entry name" value="PROTEIN_KINASE_DOM"/>
    <property type="match status" value="1"/>
</dbReference>
<dbReference type="InterPro" id="IPR008271">
    <property type="entry name" value="Ser/Thr_kinase_AS"/>
</dbReference>
<feature type="domain" description="PAC" evidence="19">
    <location>
        <begin position="446"/>
        <end position="500"/>
    </location>
</feature>
<dbReference type="Gene3D" id="3.30.450.20">
    <property type="entry name" value="PAS domain"/>
    <property type="match status" value="2"/>
</dbReference>
<dbReference type="InterPro" id="IPR000014">
    <property type="entry name" value="PAS"/>
</dbReference>
<dbReference type="Gene3D" id="3.30.200.20">
    <property type="entry name" value="Phosphorylase Kinase, domain 1"/>
    <property type="match status" value="1"/>
</dbReference>
<dbReference type="Gene3D" id="1.10.510.10">
    <property type="entry name" value="Transferase(Phosphotransferase) domain 1"/>
    <property type="match status" value="1"/>
</dbReference>
<dbReference type="InterPro" id="IPR001610">
    <property type="entry name" value="PAC"/>
</dbReference>
<evidence type="ECO:0000256" key="1">
    <source>
        <dbReference type="ARBA" id="ARBA00001917"/>
    </source>
</evidence>
<evidence type="ECO:0000256" key="7">
    <source>
        <dbReference type="ARBA" id="ARBA00022679"/>
    </source>
</evidence>
<dbReference type="PROSITE" id="PS00107">
    <property type="entry name" value="PROTEIN_KINASE_ATP"/>
    <property type="match status" value="1"/>
</dbReference>
<dbReference type="AlphaFoldDB" id="A0A7N0TDM9"/>
<keyword evidence="6" id="KW-0716">Sensory transduction</keyword>
<keyword evidence="11" id="KW-0157">Chromophore</keyword>
<dbReference type="InterPro" id="IPR000700">
    <property type="entry name" value="PAS-assoc_C"/>
</dbReference>
<dbReference type="SMART" id="SM00086">
    <property type="entry name" value="PAC"/>
    <property type="match status" value="2"/>
</dbReference>
<evidence type="ECO:0000256" key="3">
    <source>
        <dbReference type="ARBA" id="ARBA00012513"/>
    </source>
</evidence>
<comment type="catalytic activity">
    <reaction evidence="13">
        <text>L-threonyl-[protein] + ATP = O-phospho-L-threonyl-[protein] + ADP + H(+)</text>
        <dbReference type="Rhea" id="RHEA:46608"/>
        <dbReference type="Rhea" id="RHEA-COMP:11060"/>
        <dbReference type="Rhea" id="RHEA-COMP:11605"/>
        <dbReference type="ChEBI" id="CHEBI:15378"/>
        <dbReference type="ChEBI" id="CHEBI:30013"/>
        <dbReference type="ChEBI" id="CHEBI:30616"/>
        <dbReference type="ChEBI" id="CHEBI:61977"/>
        <dbReference type="ChEBI" id="CHEBI:456216"/>
        <dbReference type="EC" id="2.7.11.1"/>
    </reaction>
</comment>
<organism evidence="20 21">
    <name type="scientific">Kalanchoe fedtschenkoi</name>
    <name type="common">Lavender scallops</name>
    <name type="synonym">South American air plant</name>
    <dbReference type="NCBI Taxonomy" id="63787"/>
    <lineage>
        <taxon>Eukaryota</taxon>
        <taxon>Viridiplantae</taxon>
        <taxon>Streptophyta</taxon>
        <taxon>Embryophyta</taxon>
        <taxon>Tracheophyta</taxon>
        <taxon>Spermatophyta</taxon>
        <taxon>Magnoliopsida</taxon>
        <taxon>eudicotyledons</taxon>
        <taxon>Gunneridae</taxon>
        <taxon>Pentapetalae</taxon>
        <taxon>Saxifragales</taxon>
        <taxon>Crassulaceae</taxon>
        <taxon>Kalanchoe</taxon>
    </lineage>
</organism>
<evidence type="ECO:0000256" key="11">
    <source>
        <dbReference type="ARBA" id="ARBA00022991"/>
    </source>
</evidence>
<evidence type="ECO:0000256" key="8">
    <source>
        <dbReference type="ARBA" id="ARBA00022741"/>
    </source>
</evidence>
<evidence type="ECO:0000256" key="5">
    <source>
        <dbReference type="ARBA" id="ARBA00022543"/>
    </source>
</evidence>
<evidence type="ECO:0000256" key="15">
    <source>
        <dbReference type="PROSITE-ProRule" id="PRU10141"/>
    </source>
</evidence>
<evidence type="ECO:0000256" key="4">
    <source>
        <dbReference type="ARBA" id="ARBA00022527"/>
    </source>
</evidence>
<dbReference type="SUPFAM" id="SSF56112">
    <property type="entry name" value="Protein kinase-like (PK-like)"/>
    <property type="match status" value="1"/>
</dbReference>
<dbReference type="CDD" id="cd00130">
    <property type="entry name" value="PAS"/>
    <property type="match status" value="2"/>
</dbReference>
<feature type="compositionally biased region" description="Basic and acidic residues" evidence="16">
    <location>
        <begin position="76"/>
        <end position="91"/>
    </location>
</feature>
<dbReference type="FunFam" id="3.30.450.20:FF:000036">
    <property type="entry name" value="Putative LOV domain-containing protein"/>
    <property type="match status" value="1"/>
</dbReference>
<dbReference type="NCBIfam" id="TIGR00229">
    <property type="entry name" value="sensory_box"/>
    <property type="match status" value="2"/>
</dbReference>
<evidence type="ECO:0000313" key="21">
    <source>
        <dbReference type="Proteomes" id="UP000594263"/>
    </source>
</evidence>
<evidence type="ECO:0000256" key="2">
    <source>
        <dbReference type="ARBA" id="ARBA00009903"/>
    </source>
</evidence>
<comment type="catalytic activity">
    <reaction evidence="14">
        <text>L-seryl-[protein] + ATP = O-phospho-L-seryl-[protein] + ADP + H(+)</text>
        <dbReference type="Rhea" id="RHEA:17989"/>
        <dbReference type="Rhea" id="RHEA-COMP:9863"/>
        <dbReference type="Rhea" id="RHEA-COMP:11604"/>
        <dbReference type="ChEBI" id="CHEBI:15378"/>
        <dbReference type="ChEBI" id="CHEBI:29999"/>
        <dbReference type="ChEBI" id="CHEBI:30616"/>
        <dbReference type="ChEBI" id="CHEBI:83421"/>
        <dbReference type="ChEBI" id="CHEBI:456216"/>
        <dbReference type="EC" id="2.7.11.1"/>
    </reaction>
</comment>
<dbReference type="Gramene" id="Kaladp0033s0113.1.v1.1">
    <property type="protein sequence ID" value="Kaladp0033s0113.1.v1.1"/>
    <property type="gene ID" value="Kaladp0033s0113.v1.1"/>
</dbReference>
<evidence type="ECO:0000259" key="19">
    <source>
        <dbReference type="PROSITE" id="PS50113"/>
    </source>
</evidence>
<dbReference type="FunFam" id="1.10.510.10:FF:000265">
    <property type="entry name" value="Putative LOV domain-containing protein"/>
    <property type="match status" value="1"/>
</dbReference>
<keyword evidence="21" id="KW-1185">Reference proteome</keyword>
<feature type="domain" description="PAC" evidence="19">
    <location>
        <begin position="182"/>
        <end position="236"/>
    </location>
</feature>
<dbReference type="SUPFAM" id="SSF55785">
    <property type="entry name" value="PYP-like sensor domain (PAS domain)"/>
    <property type="match status" value="2"/>
</dbReference>
<evidence type="ECO:0000259" key="17">
    <source>
        <dbReference type="PROSITE" id="PS50011"/>
    </source>
</evidence>
<keyword evidence="7" id="KW-0808">Transferase</keyword>
<feature type="domain" description="PAS" evidence="18">
    <location>
        <begin position="372"/>
        <end position="445"/>
    </location>
</feature>
<dbReference type="EC" id="2.7.11.1" evidence="3"/>
<feature type="domain" description="PAS" evidence="18">
    <location>
        <begin position="108"/>
        <end position="181"/>
    </location>
</feature>
<dbReference type="GO" id="GO:0004674">
    <property type="term" value="F:protein serine/threonine kinase activity"/>
    <property type="evidence" value="ECO:0007669"/>
    <property type="project" value="UniProtKB-KW"/>
</dbReference>
<dbReference type="SMART" id="SM00220">
    <property type="entry name" value="S_TKc"/>
    <property type="match status" value="1"/>
</dbReference>
<comment type="similarity">
    <text evidence="2">Belongs to the protein kinase superfamily. AGC Ser/Thr protein kinase family.</text>
</comment>
<dbReference type="FunFam" id="3.30.450.20:FF:000002">
    <property type="entry name" value="LOV domain-containing protein"/>
    <property type="match status" value="1"/>
</dbReference>
<dbReference type="Proteomes" id="UP000594263">
    <property type="component" value="Unplaced"/>
</dbReference>
<sequence>MMSSEAVQKEIERKEKRIFGMDYASSAEITVIDWEESETEAHLKHSSKLSSNSIIENFLNAVKEEEEGKSGSSLGDRSRIFSSEKSDDADSTRWNSTDEDSEFETETASAELDSTMENLKQTFVVSDATADGFPVVFASSGFYGLTGYAPEEILGKKCRFLQGPGTCQTEVEKIREAIRSGNSYCGRILNYKKDGTSFWNLLTLTPIKDESGKANKHIWMHVDVSKHTEGVHEQEVRPNGLSSSLIHYDARHKDKAIESFTEVVRTVKYSQSHGQTQGAEKHKQVDEHHSGLKSFQDCTVSEKITSSDVKESYPEALDDCDKVNRDSLAGCRGRPPRNLVKRPSSLPEVLMATDMKLSKSQKLSESQREIRQGIDLATSLERIEKNFVITDPRLPDNPIIFVSDNFLELTEYSREEVLGKNCRFLQGPETDKETVSKIRDAITEEKEITVQLINYTKSGKRFLNLFHLQPMRDQKGEVQYLIGVQLDGTGLLDPLQNRLSENREKSSTQAVKATAENVDKAVREFPDANMRPDELWNIYSLPVSPRPHKKDCSSWLAIQKITATGEKLGLHHFKHIRPLGSGDTGSVYLVELKNTGELYAMKAMEKSEMMNCNKVFRACMERDIVSLLDHPFLPTLYSSFQTPTHVCLITDYFPGGELFALLEKQPMKIFREESARFYAAEVLIGLEYLHCLGVIYRDLKPENVLIQKDGHVVLSDFDLSFLSTCETQVIEQEPAKSKRRAKRQLPPTVFFKPITRSNSFVGTEEYIAPEIITGIGHGSAVDWWALGILLYEMLYGRTPFRGKNRETTFSNILYKDLTFPTSISVSPLAKQLIQALLNRDPASRLGSKNDASEIKQHPFFQGLNWQLIRCMKPPPLDVPLEFTSNDQKAQRLQVEDKEVYVYYDDQF</sequence>
<evidence type="ECO:0000256" key="12">
    <source>
        <dbReference type="ARBA" id="ARBA00023170"/>
    </source>
</evidence>
<evidence type="ECO:0000256" key="10">
    <source>
        <dbReference type="ARBA" id="ARBA00022840"/>
    </source>
</evidence>